<feature type="region of interest" description="Disordered" evidence="1">
    <location>
        <begin position="1"/>
        <end position="26"/>
    </location>
</feature>
<accession>A0A4Z1P622</accession>
<gene>
    <name evidence="2" type="ORF">E6O75_ATG02242</name>
</gene>
<name>A0A4Z1P622_9PEZI</name>
<sequence>MDKAVAGGDVDKVTDASKETTSGILRPKSSVSPRVRVFGRYKNFCKTFPADSAPAVSAFTKNFPSGEV</sequence>
<dbReference type="AlphaFoldDB" id="A0A4Z1P622"/>
<protein>
    <submittedName>
        <fullName evidence="2">Uncharacterized protein</fullName>
    </submittedName>
</protein>
<evidence type="ECO:0000313" key="3">
    <source>
        <dbReference type="Proteomes" id="UP000298493"/>
    </source>
</evidence>
<dbReference type="Proteomes" id="UP000298493">
    <property type="component" value="Unassembled WGS sequence"/>
</dbReference>
<evidence type="ECO:0000256" key="1">
    <source>
        <dbReference type="SAM" id="MobiDB-lite"/>
    </source>
</evidence>
<feature type="compositionally biased region" description="Basic and acidic residues" evidence="1">
    <location>
        <begin position="1"/>
        <end position="18"/>
    </location>
</feature>
<reference evidence="2 3" key="1">
    <citation type="submission" date="2019-04" db="EMBL/GenBank/DDBJ databases">
        <title>High contiguity whole genome sequence and gene annotation resource for two Venturia nashicola isolates.</title>
        <authorList>
            <person name="Prokchorchik M."/>
            <person name="Won K."/>
            <person name="Lee Y."/>
            <person name="Choi E.D."/>
            <person name="Segonzac C."/>
            <person name="Sohn K.H."/>
        </authorList>
    </citation>
    <scope>NUCLEOTIDE SEQUENCE [LARGE SCALE GENOMIC DNA]</scope>
    <source>
        <strain evidence="2 3">PRI2</strain>
    </source>
</reference>
<keyword evidence="3" id="KW-1185">Reference proteome</keyword>
<comment type="caution">
    <text evidence="2">The sequence shown here is derived from an EMBL/GenBank/DDBJ whole genome shotgun (WGS) entry which is preliminary data.</text>
</comment>
<proteinExistence type="predicted"/>
<evidence type="ECO:0000313" key="2">
    <source>
        <dbReference type="EMBL" id="TID23068.1"/>
    </source>
</evidence>
<dbReference type="EMBL" id="SNSC02000007">
    <property type="protein sequence ID" value="TID23068.1"/>
    <property type="molecule type" value="Genomic_DNA"/>
</dbReference>
<organism evidence="2 3">
    <name type="scientific">Venturia nashicola</name>
    <dbReference type="NCBI Taxonomy" id="86259"/>
    <lineage>
        <taxon>Eukaryota</taxon>
        <taxon>Fungi</taxon>
        <taxon>Dikarya</taxon>
        <taxon>Ascomycota</taxon>
        <taxon>Pezizomycotina</taxon>
        <taxon>Dothideomycetes</taxon>
        <taxon>Pleosporomycetidae</taxon>
        <taxon>Venturiales</taxon>
        <taxon>Venturiaceae</taxon>
        <taxon>Venturia</taxon>
    </lineage>
</organism>